<dbReference type="EMBL" id="LAZR01011250">
    <property type="protein sequence ID" value="KKM62653.1"/>
    <property type="molecule type" value="Genomic_DNA"/>
</dbReference>
<evidence type="ECO:0000313" key="1">
    <source>
        <dbReference type="EMBL" id="KKM62653.1"/>
    </source>
</evidence>
<gene>
    <name evidence="1" type="ORF">LCGC14_1519460</name>
</gene>
<reference evidence="1" key="1">
    <citation type="journal article" date="2015" name="Nature">
        <title>Complex archaea that bridge the gap between prokaryotes and eukaryotes.</title>
        <authorList>
            <person name="Spang A."/>
            <person name="Saw J.H."/>
            <person name="Jorgensen S.L."/>
            <person name="Zaremba-Niedzwiedzka K."/>
            <person name="Martijn J."/>
            <person name="Lind A.E."/>
            <person name="van Eijk R."/>
            <person name="Schleper C."/>
            <person name="Guy L."/>
            <person name="Ettema T.J."/>
        </authorList>
    </citation>
    <scope>NUCLEOTIDE SEQUENCE</scope>
</reference>
<sequence length="179" mass="21087">MKVFISDITIIKGKPHCTDYYELVGELQSGLRIYVNNYHYDLKDYIGRYVEMLLCVLRSPYLELERGIDNQLFFTWEYYSIEVIDELKKKLGVNLENNRKNLILIGEYIDSYIIPEGWIFLIKPRSFQIFLKEPSALKTKDGVFLLNPIHLKRRLPIDQFPREVSIGTGCIDLAAWYPL</sequence>
<organism evidence="1">
    <name type="scientific">marine sediment metagenome</name>
    <dbReference type="NCBI Taxonomy" id="412755"/>
    <lineage>
        <taxon>unclassified sequences</taxon>
        <taxon>metagenomes</taxon>
        <taxon>ecological metagenomes</taxon>
    </lineage>
</organism>
<accession>A0A0F9IZ91</accession>
<name>A0A0F9IZ91_9ZZZZ</name>
<protein>
    <submittedName>
        <fullName evidence="1">Uncharacterized protein</fullName>
    </submittedName>
</protein>
<dbReference type="AlphaFoldDB" id="A0A0F9IZ91"/>
<comment type="caution">
    <text evidence="1">The sequence shown here is derived from an EMBL/GenBank/DDBJ whole genome shotgun (WGS) entry which is preliminary data.</text>
</comment>
<proteinExistence type="predicted"/>